<dbReference type="SUPFAM" id="SSF49384">
    <property type="entry name" value="Carbohydrate-binding domain"/>
    <property type="match status" value="1"/>
</dbReference>
<comment type="subcellular location">
    <subcellularLocation>
        <location evidence="1">Secreted</location>
    </subcellularLocation>
</comment>
<dbReference type="InterPro" id="IPR002102">
    <property type="entry name" value="Cohesin_dom"/>
</dbReference>
<organism evidence="7 8">
    <name type="scientific">Pseudobacteroides cellulosolvens ATCC 35603 = DSM 2933</name>
    <dbReference type="NCBI Taxonomy" id="398512"/>
    <lineage>
        <taxon>Bacteria</taxon>
        <taxon>Bacillati</taxon>
        <taxon>Bacillota</taxon>
        <taxon>Clostridia</taxon>
        <taxon>Eubacteriales</taxon>
        <taxon>Oscillospiraceae</taxon>
        <taxon>Pseudobacteroides</taxon>
    </lineage>
</organism>
<evidence type="ECO:0000256" key="1">
    <source>
        <dbReference type="ARBA" id="ARBA00004613"/>
    </source>
</evidence>
<dbReference type="Proteomes" id="UP000036923">
    <property type="component" value="Unassembled WGS sequence"/>
</dbReference>
<evidence type="ECO:0000256" key="2">
    <source>
        <dbReference type="ARBA" id="ARBA00022525"/>
    </source>
</evidence>
<reference evidence="8" key="1">
    <citation type="submission" date="2015-07" db="EMBL/GenBank/DDBJ databases">
        <title>Near-Complete Genome Sequence of the Cellulolytic Bacterium Bacteroides (Pseudobacteroides) cellulosolvens ATCC 35603.</title>
        <authorList>
            <person name="Dassa B."/>
            <person name="Utturkar S.M."/>
            <person name="Klingeman D.M."/>
            <person name="Hurt R.A."/>
            <person name="Keller M."/>
            <person name="Xu J."/>
            <person name="Reddy Y.H.K."/>
            <person name="Borovok I."/>
            <person name="Grinberg I.R."/>
            <person name="Lamed R."/>
            <person name="Zhivin O."/>
            <person name="Bayer E.A."/>
            <person name="Brown S.D."/>
        </authorList>
    </citation>
    <scope>NUCLEOTIDE SEQUENCE [LARGE SCALE GENOMIC DNA]</scope>
    <source>
        <strain evidence="8">DSM 2933</strain>
    </source>
</reference>
<protein>
    <submittedName>
        <fullName evidence="7">Cellulosome anchoring protein cohesin region</fullName>
    </submittedName>
</protein>
<dbReference type="Gene3D" id="3.30.457.10">
    <property type="entry name" value="Copper amine oxidase-like, N-terminal domain"/>
    <property type="match status" value="1"/>
</dbReference>
<proteinExistence type="predicted"/>
<dbReference type="InterPro" id="IPR036582">
    <property type="entry name" value="Mao_N_sf"/>
</dbReference>
<feature type="domain" description="Cohesin" evidence="5">
    <location>
        <begin position="33"/>
        <end position="165"/>
    </location>
</feature>
<dbReference type="OrthoDB" id="174569at2"/>
<keyword evidence="8" id="KW-1185">Reference proteome</keyword>
<evidence type="ECO:0000259" key="5">
    <source>
        <dbReference type="Pfam" id="PF00963"/>
    </source>
</evidence>
<dbReference type="Pfam" id="PF00963">
    <property type="entry name" value="Cohesin"/>
    <property type="match status" value="1"/>
</dbReference>
<dbReference type="InterPro" id="IPR008965">
    <property type="entry name" value="CBM2/CBM3_carb-bd_dom_sf"/>
</dbReference>
<feature type="compositionally biased region" description="Low complexity" evidence="4">
    <location>
        <begin position="208"/>
        <end position="228"/>
    </location>
</feature>
<evidence type="ECO:0000256" key="3">
    <source>
        <dbReference type="ARBA" id="ARBA00022737"/>
    </source>
</evidence>
<dbReference type="eggNOG" id="COG1404">
    <property type="taxonomic scope" value="Bacteria"/>
</dbReference>
<evidence type="ECO:0000256" key="4">
    <source>
        <dbReference type="SAM" id="MobiDB-lite"/>
    </source>
</evidence>
<keyword evidence="3" id="KW-0677">Repeat</keyword>
<sequence precursor="true">MNSKRLFSTILIIALAISFIFISKSTFADGSISVNVSSTSGNPGDEVSVSISLSNIPSTGVNSATLVLEYDKSKLEFVKFNSGEIIGDKVRDISYENIDINAVYTQEQLAMIRNDSTKPPPQDGVKILYNDDAQTGDSHIKRNGIFGEAVFKIKSSFTSGTATIKPNCEDKRVSGGNVEGAFYKADAEIIPASFSSGTIAVPKATGATPTPTYTPTTTSNTTGTPSPSITVTPSISTTPLPGSVSNQNILLSSQNKKLMLEVEMKLGEPQININGKQQMINSKDSKIVPTFGENGALVPVNEISNIVGAICEWNAVEKKIKITYKGRNTEMWINKKKITVNGKTKLIDEFPELIQNKPYIPLCLASIAFECIVEWDKPNDTVKVKKFQ</sequence>
<dbReference type="GO" id="GO:0030246">
    <property type="term" value="F:carbohydrate binding"/>
    <property type="evidence" value="ECO:0007669"/>
    <property type="project" value="InterPro"/>
</dbReference>
<keyword evidence="2" id="KW-0964">Secreted</keyword>
<comment type="caution">
    <text evidence="7">The sequence shown here is derived from an EMBL/GenBank/DDBJ whole genome shotgun (WGS) entry which is preliminary data.</text>
</comment>
<dbReference type="SUPFAM" id="SSF55383">
    <property type="entry name" value="Copper amine oxidase, domain N"/>
    <property type="match status" value="1"/>
</dbReference>
<evidence type="ECO:0000259" key="6">
    <source>
        <dbReference type="Pfam" id="PF07833"/>
    </source>
</evidence>
<dbReference type="CDD" id="cd08548">
    <property type="entry name" value="Type_I_cohesin_like"/>
    <property type="match status" value="1"/>
</dbReference>
<evidence type="ECO:0000313" key="7">
    <source>
        <dbReference type="EMBL" id="KNY27653.1"/>
    </source>
</evidence>
<dbReference type="AlphaFoldDB" id="A0A0L6JPD8"/>
<dbReference type="Gene3D" id="2.60.40.680">
    <property type="match status" value="1"/>
</dbReference>
<name>A0A0L6JPD8_9FIRM</name>
<dbReference type="GO" id="GO:0005576">
    <property type="term" value="C:extracellular region"/>
    <property type="evidence" value="ECO:0007669"/>
    <property type="project" value="UniProtKB-SubCell"/>
</dbReference>
<feature type="region of interest" description="Disordered" evidence="4">
    <location>
        <begin position="204"/>
        <end position="228"/>
    </location>
</feature>
<evidence type="ECO:0000313" key="8">
    <source>
        <dbReference type="Proteomes" id="UP000036923"/>
    </source>
</evidence>
<dbReference type="STRING" id="398512.Bccel_2924"/>
<dbReference type="RefSeq" id="WP_036944734.1">
    <property type="nucleotide sequence ID" value="NZ_JQKC01000034.1"/>
</dbReference>
<gene>
    <name evidence="7" type="ORF">Bccel_2924</name>
</gene>
<feature type="domain" description="Copper amine oxidase-like N-terminal" evidence="6">
    <location>
        <begin position="287"/>
        <end position="383"/>
    </location>
</feature>
<accession>A0A0L6JPD8</accession>
<dbReference type="InterPro" id="IPR012854">
    <property type="entry name" value="Cu_amine_oxidase-like_N"/>
</dbReference>
<dbReference type="EMBL" id="LGTC01000001">
    <property type="protein sequence ID" value="KNY27653.1"/>
    <property type="molecule type" value="Genomic_DNA"/>
</dbReference>
<dbReference type="GO" id="GO:0000272">
    <property type="term" value="P:polysaccharide catabolic process"/>
    <property type="evidence" value="ECO:0007669"/>
    <property type="project" value="InterPro"/>
</dbReference>
<dbReference type="Pfam" id="PF07833">
    <property type="entry name" value="Cu_amine_oxidN1"/>
    <property type="match status" value="1"/>
</dbReference>